<accession>A0A3L6PBY8</accession>
<evidence type="ECO:0000256" key="5">
    <source>
        <dbReference type="ARBA" id="ARBA00023242"/>
    </source>
</evidence>
<reference evidence="7" key="1">
    <citation type="journal article" date="2019" name="Nat. Commun.">
        <title>The genome of broomcorn millet.</title>
        <authorList>
            <person name="Zou C."/>
            <person name="Miki D."/>
            <person name="Li D."/>
            <person name="Tang Q."/>
            <person name="Xiao L."/>
            <person name="Rajput S."/>
            <person name="Deng P."/>
            <person name="Jia W."/>
            <person name="Huang R."/>
            <person name="Zhang M."/>
            <person name="Sun Y."/>
            <person name="Hu J."/>
            <person name="Fu X."/>
            <person name="Schnable P.S."/>
            <person name="Li F."/>
            <person name="Zhang H."/>
            <person name="Feng B."/>
            <person name="Zhu X."/>
            <person name="Liu R."/>
            <person name="Schnable J.C."/>
            <person name="Zhu J.-K."/>
            <person name="Zhang H."/>
        </authorList>
    </citation>
    <scope>NUCLEOTIDE SEQUENCE [LARGE SCALE GENOMIC DNA]</scope>
</reference>
<organism evidence="6 7">
    <name type="scientific">Panicum miliaceum</name>
    <name type="common">Proso millet</name>
    <name type="synonym">Broomcorn millet</name>
    <dbReference type="NCBI Taxonomy" id="4540"/>
    <lineage>
        <taxon>Eukaryota</taxon>
        <taxon>Viridiplantae</taxon>
        <taxon>Streptophyta</taxon>
        <taxon>Embryophyta</taxon>
        <taxon>Tracheophyta</taxon>
        <taxon>Spermatophyta</taxon>
        <taxon>Magnoliopsida</taxon>
        <taxon>Liliopsida</taxon>
        <taxon>Poales</taxon>
        <taxon>Poaceae</taxon>
        <taxon>PACMAD clade</taxon>
        <taxon>Panicoideae</taxon>
        <taxon>Panicodae</taxon>
        <taxon>Paniceae</taxon>
        <taxon>Panicinae</taxon>
        <taxon>Panicum</taxon>
        <taxon>Panicum sect. Panicum</taxon>
    </lineage>
</organism>
<evidence type="ECO:0000256" key="1">
    <source>
        <dbReference type="ARBA" id="ARBA00004123"/>
    </source>
</evidence>
<dbReference type="EMBL" id="PQIB02000018">
    <property type="protein sequence ID" value="RLM55062.1"/>
    <property type="molecule type" value="Genomic_DNA"/>
</dbReference>
<evidence type="ECO:0000313" key="6">
    <source>
        <dbReference type="EMBL" id="RLM55062.1"/>
    </source>
</evidence>
<sequence length="400" mass="42444">MSRAGGVNHAGPQRSLLSALLEGSIFSRAPPLLGLTVAPQQNQLQNGAPPGHAGNLLGMAGQAGACHGSAIGGPAPPAQSAATGAPAPLQFTESNKMRSFDASALWFLGCDRSFMKIFKGDFFRSLELPMGYGEQILGDIMPSVVVCGAAGVAHEVAVVEDGGRLFFTARWSSFVASERIVAGDGALFVLVAPHTFVVRLFHHNGRVKPMGARPMFWSPLLANAVAAIPVAAIPPVVNPPPPAAPIPPVANPPPPAANAAAANLIAVPPHVLGMEYVLGARVQIPPELMQFMCDIWANHDATRPLHACKIKPSQVAGGPFYFKTELSELVPEDEKEVSLFFDNYSVRYEAKLRKVQGICRIGAGWSAFSCFYGLCEGESIVVRIDEEDGEMEITFHPLEP</sequence>
<name>A0A3L6PBY8_PANMI</name>
<protein>
    <recommendedName>
        <fullName evidence="8">TF-B3 domain-containing protein</fullName>
    </recommendedName>
</protein>
<evidence type="ECO:0008006" key="8">
    <source>
        <dbReference type="Google" id="ProtNLM"/>
    </source>
</evidence>
<dbReference type="GO" id="GO:0003677">
    <property type="term" value="F:DNA binding"/>
    <property type="evidence" value="ECO:0007669"/>
    <property type="project" value="UniProtKB-KW"/>
</dbReference>
<keyword evidence="4" id="KW-0804">Transcription</keyword>
<evidence type="ECO:0000256" key="4">
    <source>
        <dbReference type="ARBA" id="ARBA00023163"/>
    </source>
</evidence>
<keyword evidence="5" id="KW-0539">Nucleus</keyword>
<dbReference type="Gene3D" id="2.40.330.10">
    <property type="entry name" value="DNA-binding pseudobarrel domain"/>
    <property type="match status" value="1"/>
</dbReference>
<evidence type="ECO:0000313" key="7">
    <source>
        <dbReference type="Proteomes" id="UP000275267"/>
    </source>
</evidence>
<evidence type="ECO:0000256" key="3">
    <source>
        <dbReference type="ARBA" id="ARBA00023125"/>
    </source>
</evidence>
<evidence type="ECO:0000256" key="2">
    <source>
        <dbReference type="ARBA" id="ARBA00023015"/>
    </source>
</evidence>
<dbReference type="InterPro" id="IPR015300">
    <property type="entry name" value="DNA-bd_pseudobarrel_sf"/>
</dbReference>
<dbReference type="Proteomes" id="UP000275267">
    <property type="component" value="Unassembled WGS sequence"/>
</dbReference>
<keyword evidence="7" id="KW-1185">Reference proteome</keyword>
<dbReference type="AlphaFoldDB" id="A0A3L6PBY8"/>
<keyword evidence="2" id="KW-0805">Transcription regulation</keyword>
<dbReference type="GO" id="GO:0005634">
    <property type="term" value="C:nucleus"/>
    <property type="evidence" value="ECO:0007669"/>
    <property type="project" value="UniProtKB-SubCell"/>
</dbReference>
<proteinExistence type="predicted"/>
<keyword evidence="3" id="KW-0238">DNA-binding</keyword>
<dbReference type="SUPFAM" id="SSF101936">
    <property type="entry name" value="DNA-binding pseudobarrel domain"/>
    <property type="match status" value="1"/>
</dbReference>
<gene>
    <name evidence="6" type="ORF">C2845_PM10G11150</name>
</gene>
<comment type="caution">
    <text evidence="6">The sequence shown here is derived from an EMBL/GenBank/DDBJ whole genome shotgun (WGS) entry which is preliminary data.</text>
</comment>
<comment type="subcellular location">
    <subcellularLocation>
        <location evidence="1">Nucleus</location>
    </subcellularLocation>
</comment>